<feature type="compositionally biased region" description="Polar residues" evidence="3">
    <location>
        <begin position="592"/>
        <end position="618"/>
    </location>
</feature>
<dbReference type="Pfam" id="PF15304">
    <property type="entry name" value="AKAP2_C"/>
    <property type="match status" value="1"/>
</dbReference>
<feature type="region of interest" description="Disordered" evidence="3">
    <location>
        <begin position="68"/>
        <end position="255"/>
    </location>
</feature>
<feature type="region of interest" description="Disordered" evidence="3">
    <location>
        <begin position="32"/>
        <end position="51"/>
    </location>
</feature>
<organism evidence="5">
    <name type="scientific">Ixodes ricinus</name>
    <name type="common">Common tick</name>
    <name type="synonym">Acarus ricinus</name>
    <dbReference type="NCBI Taxonomy" id="34613"/>
    <lineage>
        <taxon>Eukaryota</taxon>
        <taxon>Metazoa</taxon>
        <taxon>Ecdysozoa</taxon>
        <taxon>Arthropoda</taxon>
        <taxon>Chelicerata</taxon>
        <taxon>Arachnida</taxon>
        <taxon>Acari</taxon>
        <taxon>Parasitiformes</taxon>
        <taxon>Ixodida</taxon>
        <taxon>Ixodoidea</taxon>
        <taxon>Ixodidae</taxon>
        <taxon>Ixodinae</taxon>
        <taxon>Ixodes</taxon>
    </lineage>
</organism>
<dbReference type="PANTHER" id="PTHR18839">
    <property type="entry name" value="MITOTIC INTERACTOR AND SUBSTRATE OF PLK1 MISP FAMILY MEMBER"/>
    <property type="match status" value="1"/>
</dbReference>
<feature type="region of interest" description="Disordered" evidence="3">
    <location>
        <begin position="570"/>
        <end position="656"/>
    </location>
</feature>
<feature type="region of interest" description="Disordered" evidence="3">
    <location>
        <begin position="1"/>
        <end position="23"/>
    </location>
</feature>
<feature type="compositionally biased region" description="Low complexity" evidence="3">
    <location>
        <begin position="953"/>
        <end position="965"/>
    </location>
</feature>
<name>A0A147BH82_IXORI</name>
<feature type="compositionally biased region" description="Basic and acidic residues" evidence="3">
    <location>
        <begin position="102"/>
        <end position="122"/>
    </location>
</feature>
<dbReference type="InterPro" id="IPR029304">
    <property type="entry name" value="AKAP2_C"/>
</dbReference>
<feature type="non-terminal residue" evidence="5">
    <location>
        <position position="1"/>
    </location>
</feature>
<feature type="compositionally biased region" description="Low complexity" evidence="3">
    <location>
        <begin position="762"/>
        <end position="775"/>
    </location>
</feature>
<sequence length="1039" mass="112394">DSTDSPAVHPKPEPWNSATMTDQEDHQLLGFDDSPVVIPEPKKVSPEVNGSAVQVTKAELILNSLNSEKSLQNGNHEDAAPVKPKDTNGCSRVEDVPVDDQANDHGANDHHAATQAHTRDGEPLYSEVPEDNIYEEVIPVHERKVNGTTEKVQEVAPKTTTELVSSPLYDDSSLSSELSAELSPPPSNVGDGAGSNGTTLSDPECDTMMTVGSAPESQLHGMDVPFVVIEDSTPVDSDQSNDEVTDPPVVQSPVQVKAEPVEEALVEPTILPIVKSAPEIEVQPVDPPSETSLPETPVQDVEEAVEETSSQPVIYSVTEFTKVEAVQYVESEVVGGGATLVEEKCSVKDSECADPCVGEREADEIVEVKTMLHADVPAAKQSVKVEAGTGDSTLECKVTSEPIYATPVTVQSVAPPVVLDDIPAVVQYSASPVVLEDIPASPSPQLVETRQLKQSAEDSIVAREIRAQKEREETIARERKLAQEAAKLSPVTEKPVDKPALQADAMHVVKPARLAMSQASSAASSQSSSVPAPFPAFIEKRFSCPSDSKIADEIRELQEREEELRVLRERLLLQNEPAPTKPSSDEGERAHSASSSSPNGISRTVSVESLPSGQSGLSFASRRKDKITVRPLSDGLDETPSPTSFSSNGESPIEREIRLTRDREEALRREKGLLGQLQAEGFVKKGDTVLPSSICKSVKTGSVPRGPPPLGSTQKILATSRIQQEIEEQTQREMALRESGHIQTISQERTDSRVTRIGSDGSTSPTAPVTSTTPSKRNSFDASLPNVEIYEKTPSPTNKLSPSSPPLSTTAVKATNGHAAKATNGTTRGVSMQKFLASRGKELVFTTPPQNGGFAEKSAGFEYRELKPPQLQKGVVSGDALRKGLVTAETKIQEEMRVMKEREEELRRQRIRLLGQSQPNLSLLESCVDLDLVDGHQLQRVGSNPNLLESHQPSSPEGSGSGSAAPRRRSALIAQWEQRIQSTDVAKSWTPIFNVFFLLFAFISRVRGRLWKTRTHESLLHSTVSVEKNGVYFGLARRL</sequence>
<evidence type="ECO:0000256" key="3">
    <source>
        <dbReference type="SAM" id="MobiDB-lite"/>
    </source>
</evidence>
<dbReference type="InterPro" id="IPR042779">
    <property type="entry name" value="MISP/MISP3-like"/>
</dbReference>
<feature type="region of interest" description="Disordered" evidence="3">
    <location>
        <begin position="942"/>
        <end position="966"/>
    </location>
</feature>
<keyword evidence="1 2" id="KW-0175">Coiled coil</keyword>
<feature type="region of interest" description="Disordered" evidence="3">
    <location>
        <begin position="738"/>
        <end position="781"/>
    </location>
</feature>
<protein>
    <submittedName>
        <fullName evidence="5">Putative mucin 68d</fullName>
    </submittedName>
</protein>
<feature type="compositionally biased region" description="Basic and acidic residues" evidence="3">
    <location>
        <begin position="75"/>
        <end position="86"/>
    </location>
</feature>
<dbReference type="EMBL" id="GEGO01005286">
    <property type="protein sequence ID" value="JAR90118.1"/>
    <property type="molecule type" value="Transcribed_RNA"/>
</dbReference>
<feature type="coiled-coil region" evidence="2">
    <location>
        <begin position="885"/>
        <end position="912"/>
    </location>
</feature>
<dbReference type="AlphaFoldDB" id="A0A147BH82"/>
<proteinExistence type="predicted"/>
<evidence type="ECO:0000256" key="1">
    <source>
        <dbReference type="ARBA" id="ARBA00023054"/>
    </source>
</evidence>
<reference evidence="5" key="1">
    <citation type="journal article" date="2018" name="PLoS Negl. Trop. Dis.">
        <title>Sialome diversity of ticks revealed by RNAseq of single tick salivary glands.</title>
        <authorList>
            <person name="Perner J."/>
            <person name="Kropackova S."/>
            <person name="Kopacek P."/>
            <person name="Ribeiro J.M."/>
        </authorList>
    </citation>
    <scope>NUCLEOTIDE SEQUENCE</scope>
    <source>
        <strain evidence="5">Siblings of single egg batch collected in Ceske Budejovice</strain>
        <tissue evidence="5">Salivary glands</tissue>
    </source>
</reference>
<feature type="compositionally biased region" description="Low complexity" evidence="3">
    <location>
        <begin position="165"/>
        <end position="182"/>
    </location>
</feature>
<evidence type="ECO:0000259" key="4">
    <source>
        <dbReference type="Pfam" id="PF15304"/>
    </source>
</evidence>
<dbReference type="PANTHER" id="PTHR18839:SF0">
    <property type="entry name" value="MITOTIC INTERACTOR AND SUBSTRATE OF PLK1 ISOFORM X1-RELATED"/>
    <property type="match status" value="1"/>
</dbReference>
<feature type="domain" description="A-kinase anchor protein 2 C-terminal" evidence="4">
    <location>
        <begin position="690"/>
        <end position="982"/>
    </location>
</feature>
<evidence type="ECO:0000313" key="5">
    <source>
        <dbReference type="EMBL" id="JAR90118.1"/>
    </source>
</evidence>
<evidence type="ECO:0000256" key="2">
    <source>
        <dbReference type="SAM" id="Coils"/>
    </source>
</evidence>
<accession>A0A147BH82</accession>
<feature type="compositionally biased region" description="Polar residues" evidence="3">
    <location>
        <begin position="640"/>
        <end position="650"/>
    </location>
</feature>
<feature type="compositionally biased region" description="Polar residues" evidence="3">
    <location>
        <begin position="942"/>
        <end position="952"/>
    </location>
</feature>